<comment type="caution">
    <text evidence="1">The sequence shown here is derived from an EMBL/GenBank/DDBJ whole genome shotgun (WGS) entry which is preliminary data.</text>
</comment>
<organism evidence="1 2">
    <name type="scientific">Prevotella dentalis (strain ATCC 49559 / DSM 3688 / JCM 13448 / NCTC 12043 / ES 2772)</name>
    <name type="common">Mitsuokella dentalis</name>
    <dbReference type="NCBI Taxonomy" id="908937"/>
    <lineage>
        <taxon>Bacteria</taxon>
        <taxon>Pseudomonadati</taxon>
        <taxon>Bacteroidota</taxon>
        <taxon>Bacteroidia</taxon>
        <taxon>Bacteroidales</taxon>
        <taxon>Prevotellaceae</taxon>
        <taxon>Prevotella</taxon>
    </lineage>
</organism>
<dbReference type="Proteomes" id="UP000007820">
    <property type="component" value="Unassembled WGS sequence"/>
</dbReference>
<sequence>MFLRIVVVFLRSFFLFSRGAFFFFSRGVFSFLTQSRRVFGVSFFLSSRKAAESLEFPFFFPHAELQSLWSFLFSFLTQSRRVFGDSFFFSFRRVLEGREFLEKPLKLCASACGKKRALRAAKKPLCVGKIGLYRLFYALVSPPKRRRVFGVSSQVSLSLRLCVRQGKSLRVASKVSGWAR</sequence>
<reference evidence="1 2" key="1">
    <citation type="submission" date="2011-04" db="EMBL/GenBank/DDBJ databases">
        <authorList>
            <person name="Muzny D."/>
            <person name="Qin X."/>
            <person name="Deng J."/>
            <person name="Jiang H."/>
            <person name="Liu Y."/>
            <person name="Qu J."/>
            <person name="Song X.-Z."/>
            <person name="Zhang L."/>
            <person name="Thornton R."/>
            <person name="Coyle M."/>
            <person name="Francisco L."/>
            <person name="Jackson L."/>
            <person name="Javaid M."/>
            <person name="Korchina V."/>
            <person name="Kovar C."/>
            <person name="Mata R."/>
            <person name="Mathew T."/>
            <person name="Ngo R."/>
            <person name="Nguyen L."/>
            <person name="Nguyen N."/>
            <person name="Okwuonu G."/>
            <person name="Ongeri F."/>
            <person name="Pham C."/>
            <person name="Simmons D."/>
            <person name="Wilczek-Boney K."/>
            <person name="Hale W."/>
            <person name="Jakkamsetti A."/>
            <person name="Pham P."/>
            <person name="Ruth R."/>
            <person name="San Lucas F."/>
            <person name="Warren J."/>
            <person name="Zhang J."/>
            <person name="Zhao Z."/>
            <person name="Zhou C."/>
            <person name="Zhu D."/>
            <person name="Lee S."/>
            <person name="Bess C."/>
            <person name="Blankenburg K."/>
            <person name="Forbes L."/>
            <person name="Fu Q."/>
            <person name="Gubbala S."/>
            <person name="Hirani K."/>
            <person name="Jayaseelan J.C."/>
            <person name="Lara F."/>
            <person name="Munidasa M."/>
            <person name="Palculict T."/>
            <person name="Patil S."/>
            <person name="Pu L.-L."/>
            <person name="Saada N."/>
            <person name="Tang L."/>
            <person name="Weissenberger G."/>
            <person name="Zhu Y."/>
            <person name="Hemphill L."/>
            <person name="Shang Y."/>
            <person name="Youmans B."/>
            <person name="Ayvaz T."/>
            <person name="Ross M."/>
            <person name="Santibanez J."/>
            <person name="Aqrawi P."/>
            <person name="Gross S."/>
            <person name="Joshi V."/>
            <person name="Fowler G."/>
            <person name="Nazareth L."/>
            <person name="Reid J."/>
            <person name="Worley K."/>
            <person name="Petrosino J."/>
            <person name="Highlander S."/>
            <person name="Gibbs R."/>
        </authorList>
    </citation>
    <scope>NUCLEOTIDE SEQUENCE [LARGE SCALE GENOMIC DNA]</scope>
    <source>
        <strain evidence="1 2">DSM 3688</strain>
    </source>
</reference>
<evidence type="ECO:0000313" key="2">
    <source>
        <dbReference type="Proteomes" id="UP000007820"/>
    </source>
</evidence>
<gene>
    <name evidence="1" type="ORF">HMPREF9136_1423</name>
</gene>
<dbReference type="EMBL" id="AFPW01000019">
    <property type="protein sequence ID" value="EGQ14746.1"/>
    <property type="molecule type" value="Genomic_DNA"/>
</dbReference>
<protein>
    <submittedName>
        <fullName evidence="1">Uncharacterized protein</fullName>
    </submittedName>
</protein>
<proteinExistence type="predicted"/>
<name>F9D3J5_PREDD</name>
<evidence type="ECO:0000313" key="1">
    <source>
        <dbReference type="EMBL" id="EGQ14746.1"/>
    </source>
</evidence>
<dbReference type="AlphaFoldDB" id="F9D3J5"/>
<accession>F9D3J5</accession>